<dbReference type="HOGENOM" id="CLU_086902_3_1_4"/>
<gene>
    <name evidence="5" type="ordered locus">Daro_3696</name>
</gene>
<dbReference type="InterPro" id="IPR050669">
    <property type="entry name" value="Hemerythrin"/>
</dbReference>
<comment type="similarity">
    <text evidence="1">Belongs to the hemerythrin family.</text>
</comment>
<evidence type="ECO:0000313" key="5">
    <source>
        <dbReference type="EMBL" id="AAZ48425.1"/>
    </source>
</evidence>
<dbReference type="InterPro" id="IPR035938">
    <property type="entry name" value="Hemerythrin-like_sf"/>
</dbReference>
<dbReference type="PANTHER" id="PTHR37164:SF1">
    <property type="entry name" value="BACTERIOHEMERYTHRIN"/>
    <property type="match status" value="1"/>
</dbReference>
<name>Q479Q6_DECAR</name>
<dbReference type="Gene3D" id="1.20.120.50">
    <property type="entry name" value="Hemerythrin-like"/>
    <property type="match status" value="1"/>
</dbReference>
<evidence type="ECO:0000256" key="1">
    <source>
        <dbReference type="ARBA" id="ARBA00010587"/>
    </source>
</evidence>
<dbReference type="Pfam" id="PF01814">
    <property type="entry name" value="Hemerythrin"/>
    <property type="match status" value="1"/>
</dbReference>
<dbReference type="AlphaFoldDB" id="Q479Q6"/>
<feature type="domain" description="Hemerythrin-like" evidence="4">
    <location>
        <begin position="11"/>
        <end position="129"/>
    </location>
</feature>
<evidence type="ECO:0000259" key="4">
    <source>
        <dbReference type="Pfam" id="PF01814"/>
    </source>
</evidence>
<keyword evidence="2" id="KW-0479">Metal-binding</keyword>
<dbReference type="InterPro" id="IPR012827">
    <property type="entry name" value="Hemerythrin_metal-bd"/>
</dbReference>
<accession>Q479Q6</accession>
<dbReference type="PANTHER" id="PTHR37164">
    <property type="entry name" value="BACTERIOHEMERYTHRIN"/>
    <property type="match status" value="1"/>
</dbReference>
<dbReference type="CDD" id="cd12107">
    <property type="entry name" value="Hemerythrin"/>
    <property type="match status" value="1"/>
</dbReference>
<evidence type="ECO:0000256" key="2">
    <source>
        <dbReference type="ARBA" id="ARBA00022723"/>
    </source>
</evidence>
<dbReference type="GO" id="GO:0046872">
    <property type="term" value="F:metal ion binding"/>
    <property type="evidence" value="ECO:0007669"/>
    <property type="project" value="UniProtKB-KW"/>
</dbReference>
<dbReference type="EMBL" id="CP000089">
    <property type="protein sequence ID" value="AAZ48425.1"/>
    <property type="molecule type" value="Genomic_DNA"/>
</dbReference>
<sequence>MRIRWSSDLETGIRAIDLQHEELIGMLNELDAAYSGGCEQFVLDSVLQRLGAYAEFHFGTEESLMATLPRSEQHAEEHLRQHRGFIEQLSRMRAASSQDAPQTMGILIDFLNEWLYEHILKSDRNLGALLNQKTANSRTQKM</sequence>
<proteinExistence type="inferred from homology"/>
<dbReference type="eggNOG" id="COG2703">
    <property type="taxonomic scope" value="Bacteria"/>
</dbReference>
<keyword evidence="3" id="KW-0408">Iron</keyword>
<dbReference type="STRING" id="159087.Daro_3696"/>
<dbReference type="OrthoDB" id="5296936at2"/>
<evidence type="ECO:0000256" key="3">
    <source>
        <dbReference type="ARBA" id="ARBA00023004"/>
    </source>
</evidence>
<protein>
    <submittedName>
        <fullName evidence="5">Hemerythrin HHE cation binding region</fullName>
    </submittedName>
</protein>
<organism evidence="5">
    <name type="scientific">Dechloromonas aromatica (strain RCB)</name>
    <dbReference type="NCBI Taxonomy" id="159087"/>
    <lineage>
        <taxon>Bacteria</taxon>
        <taxon>Pseudomonadati</taxon>
        <taxon>Pseudomonadota</taxon>
        <taxon>Betaproteobacteria</taxon>
        <taxon>Rhodocyclales</taxon>
        <taxon>Azonexaceae</taxon>
        <taxon>Dechloromonas</taxon>
    </lineage>
</organism>
<dbReference type="KEGG" id="dar:Daro_3696"/>
<reference evidence="5" key="1">
    <citation type="submission" date="2005-08" db="EMBL/GenBank/DDBJ databases">
        <title>Complete sequence of Dechloromonas aromatica RCB.</title>
        <authorList>
            <person name="Salinero K.K."/>
            <person name="Copeland A."/>
            <person name="Lucas S."/>
            <person name="Lapidus A."/>
            <person name="Barry K."/>
            <person name="Detter J.C."/>
            <person name="Glavina T."/>
            <person name="Hammon N."/>
            <person name="Israni S."/>
            <person name="Pitluck S."/>
            <person name="Di Bartolo G."/>
            <person name="Trong S."/>
            <person name="Schmutz J."/>
            <person name="Larimer F."/>
            <person name="Land M."/>
            <person name="Ivanova N."/>
            <person name="Richardson P."/>
        </authorList>
    </citation>
    <scope>NUCLEOTIDE SEQUENCE</scope>
    <source>
        <strain evidence="5">RCB</strain>
    </source>
</reference>
<dbReference type="InterPro" id="IPR012312">
    <property type="entry name" value="Hemerythrin-like"/>
</dbReference>
<dbReference type="SUPFAM" id="SSF47188">
    <property type="entry name" value="Hemerythrin-like"/>
    <property type="match status" value="1"/>
</dbReference>
<dbReference type="NCBIfam" id="TIGR02481">
    <property type="entry name" value="hemeryth_dom"/>
    <property type="match status" value="1"/>
</dbReference>
<dbReference type="NCBIfam" id="NF033749">
    <property type="entry name" value="bact_hemeryth"/>
    <property type="match status" value="1"/>
</dbReference>